<dbReference type="InterPro" id="IPR013783">
    <property type="entry name" value="Ig-like_fold"/>
</dbReference>
<reference evidence="3" key="1">
    <citation type="submission" date="2017-02" db="EMBL/GenBank/DDBJ databases">
        <authorList>
            <person name="Varghese N."/>
            <person name="Submissions S."/>
        </authorList>
    </citation>
    <scope>NUCLEOTIDE SEQUENCE [LARGE SCALE GENOMIC DNA]</scope>
    <source>
        <strain evidence="3">DSM 23966</strain>
    </source>
</reference>
<dbReference type="InterPro" id="IPR003961">
    <property type="entry name" value="FN3_dom"/>
</dbReference>
<evidence type="ECO:0000313" key="2">
    <source>
        <dbReference type="EMBL" id="SKB05080.1"/>
    </source>
</evidence>
<gene>
    <name evidence="2" type="ORF">SAMN04244570_3546</name>
</gene>
<evidence type="ECO:0000313" key="3">
    <source>
        <dbReference type="Proteomes" id="UP000190042"/>
    </source>
</evidence>
<dbReference type="EMBL" id="FUYJ01000009">
    <property type="protein sequence ID" value="SKB05080.1"/>
    <property type="molecule type" value="Genomic_DNA"/>
</dbReference>
<keyword evidence="3" id="KW-1185">Reference proteome</keyword>
<name>A0A1T4YTL6_9BACL</name>
<dbReference type="InterPro" id="IPR036116">
    <property type="entry name" value="FN3_sf"/>
</dbReference>
<dbReference type="Proteomes" id="UP000190042">
    <property type="component" value="Unassembled WGS sequence"/>
</dbReference>
<evidence type="ECO:0000259" key="1">
    <source>
        <dbReference type="PROSITE" id="PS50853"/>
    </source>
</evidence>
<proteinExistence type="predicted"/>
<sequence length="786" mass="87563">MAWELVETQTKRGDQLSDSYTYGYQYTAALTANYGGYPSELYYYVTINFLKASSSYVSATVFGKLVRQFNFNYYRYKFELSVNGSRLLDQIVEAGRTTGGTIKEVPFVLDRYLSTDIYTVNLYQEVKNTAPTTPGAFTQPTGTLEIGDTKAISWGLSTDADGNLHGYEFEVSVDGGSWVNRGLVTTPSISYTIPTAKTIKFRVRARDNAGLYSAHRESPVYTVSKPTYYWSKYNSELKRIYKDDAPWESAGTVVRSLYGLYPSYSFNPETNKYSLQGTMVTGSSRIPSGTTLYQLTSNVLNRYTTTGSEVGGNDQTTALRYNREPALNTSYTLYVRGSLLQTNIQSVEGTFPIDDRHSDGYWYIRGSRVNQSIAPPGPFTQPAANTVLEPKETINLYFSVSPAESISVYEVQYRYNGGSWSLIGIPEKSITKFFTVTDDKTLTSVEFRVRAKNTSGVYSDYVYSEAFQIQHNKVPTITLETENNKTLYEKDTFTIKGSAVEPDIGDVLIVYYRLNGGTARGIETKLSDGSAIPFNEQLLFKSGKLYKGDTEITGMLTEGTAHTLEVWAEDNQGGKSEVERRIFYVVPNRPPSLTIDPIEYQSDLINVDKVTITGESYDPDGNDVLVRYRINNGINVEIHNGSAGPFTFDISLSKLKDDENSIVVEVADTYDFKASETIVLIKDKKLTPLTASTMRYTIKPPAGSAKSIALWILRDPNNSVKAEISMTNGTEPEDFKPMELDSSGPADNYINDLFKYEADSPAEHIAIKLSWTGDKPIIQVSGALFS</sequence>
<feature type="domain" description="Fibronectin type-III" evidence="1">
    <location>
        <begin position="375"/>
        <end position="472"/>
    </location>
</feature>
<dbReference type="Gene3D" id="2.60.40.10">
    <property type="entry name" value="Immunoglobulins"/>
    <property type="match status" value="1"/>
</dbReference>
<dbReference type="PROSITE" id="PS50853">
    <property type="entry name" value="FN3"/>
    <property type="match status" value="1"/>
</dbReference>
<dbReference type="SUPFAM" id="SSF49265">
    <property type="entry name" value="Fibronectin type III"/>
    <property type="match status" value="2"/>
</dbReference>
<dbReference type="AlphaFoldDB" id="A0A1T4YTL6"/>
<accession>A0A1T4YTL6</accession>
<protein>
    <recommendedName>
        <fullName evidence="1">Fibronectin type-III domain-containing protein</fullName>
    </recommendedName>
</protein>
<organism evidence="2 3">
    <name type="scientific">Sporosarcina newyorkensis</name>
    <dbReference type="NCBI Taxonomy" id="759851"/>
    <lineage>
        <taxon>Bacteria</taxon>
        <taxon>Bacillati</taxon>
        <taxon>Bacillota</taxon>
        <taxon>Bacilli</taxon>
        <taxon>Bacillales</taxon>
        <taxon>Caryophanaceae</taxon>
        <taxon>Sporosarcina</taxon>
    </lineage>
</organism>